<dbReference type="PROSITE" id="PS50115">
    <property type="entry name" value="ARFGAP"/>
    <property type="match status" value="1"/>
</dbReference>
<dbReference type="CDD" id="cd08204">
    <property type="entry name" value="ArfGap"/>
    <property type="match status" value="1"/>
</dbReference>
<keyword evidence="1" id="KW-0479">Metal-binding</keyword>
<dbReference type="Proteomes" id="UP000094801">
    <property type="component" value="Unassembled WGS sequence"/>
</dbReference>
<evidence type="ECO:0000256" key="2">
    <source>
        <dbReference type="SAM" id="MobiDB-lite"/>
    </source>
</evidence>
<dbReference type="InterPro" id="IPR001164">
    <property type="entry name" value="ArfGAP_dom"/>
</dbReference>
<dbReference type="PRINTS" id="PR00405">
    <property type="entry name" value="REVINTRACTNG"/>
</dbReference>
<proteinExistence type="predicted"/>
<feature type="domain" description="Arf-GAP" evidence="3">
    <location>
        <begin position="8"/>
        <end position="127"/>
    </location>
</feature>
<reference evidence="5" key="1">
    <citation type="submission" date="2016-04" db="EMBL/GenBank/DDBJ databases">
        <title>Comparative genomics of biotechnologically important yeasts.</title>
        <authorList>
            <consortium name="DOE Joint Genome Institute"/>
            <person name="Riley R."/>
            <person name="Haridas S."/>
            <person name="Wolfe K.H."/>
            <person name="Lopes M.R."/>
            <person name="Hittinger C.T."/>
            <person name="Goker M."/>
            <person name="Salamov A."/>
            <person name="Wisecaver J."/>
            <person name="Long T.M."/>
            <person name="Aerts A.L."/>
            <person name="Barry K."/>
            <person name="Choi C."/>
            <person name="Clum A."/>
            <person name="Coughlan A.Y."/>
            <person name="Deshpande S."/>
            <person name="Douglass A.P."/>
            <person name="Hanson S.J."/>
            <person name="Klenk H.-P."/>
            <person name="Labutti K."/>
            <person name="Lapidus A."/>
            <person name="Lindquist E."/>
            <person name="Lipzen A."/>
            <person name="Meier-Kolthoff J.P."/>
            <person name="Ohm R.A."/>
            <person name="Otillar R.P."/>
            <person name="Pangilinan J."/>
            <person name="Peng Y."/>
            <person name="Rokas A."/>
            <person name="Rosa C.A."/>
            <person name="Scheuner C."/>
            <person name="Sibirny A.A."/>
            <person name="Slot J.C."/>
            <person name="Stielow J.B."/>
            <person name="Sun H."/>
            <person name="Kurtzman C.P."/>
            <person name="Blackwell M."/>
            <person name="Grigoriev I.V."/>
            <person name="Jeffries T.W."/>
        </authorList>
    </citation>
    <scope>NUCLEOTIDE SEQUENCE [LARGE SCALE GENOMIC DNA]</scope>
    <source>
        <strain evidence="5">NRRL YB-2248</strain>
    </source>
</reference>
<evidence type="ECO:0000259" key="3">
    <source>
        <dbReference type="PROSITE" id="PS50115"/>
    </source>
</evidence>
<accession>A0A1E4SY53</accession>
<dbReference type="AlphaFoldDB" id="A0A1E4SY53"/>
<evidence type="ECO:0000256" key="1">
    <source>
        <dbReference type="PROSITE-ProRule" id="PRU00288"/>
    </source>
</evidence>
<dbReference type="Gene3D" id="1.10.8.10">
    <property type="entry name" value="DNA helicase RuvA subunit, C-terminal domain"/>
    <property type="match status" value="1"/>
</dbReference>
<dbReference type="PANTHER" id="PTHR45705">
    <property type="entry name" value="FI20236P1"/>
    <property type="match status" value="1"/>
</dbReference>
<keyword evidence="1" id="KW-0863">Zinc-finger</keyword>
<evidence type="ECO:0000313" key="5">
    <source>
        <dbReference type="Proteomes" id="UP000094801"/>
    </source>
</evidence>
<feature type="region of interest" description="Disordered" evidence="2">
    <location>
        <begin position="200"/>
        <end position="234"/>
    </location>
</feature>
<dbReference type="EMBL" id="KV453857">
    <property type="protein sequence ID" value="ODV84430.1"/>
    <property type="molecule type" value="Genomic_DNA"/>
</dbReference>
<sequence length="327" mass="37079">VTRNEQEKRLLRMLNSHGNANKCGECSAVYPTWASWNLGVFLCGRCASIHRSLGRDVSQPKSLSLDSWSNLELDVLESIGNKENHKIWNNKKAPFPFDDDDKDAITLFLRDKYINGSFRTTQITEDDYNLNVGGSKRHHGSRIRVKSAFGIHISSSERKRYIDRARKLKYDYGFEDEDLSIEALVLTSGDIKEAIKLLEKEPKREEAPPPLPRRRSTAGALLDSTKTGGNSFDWLSGEQQATAQTNGAPSSAVADNQIYQYVDPNTGQIYYIDSQGQQYVDPQAEQQQQLLLQQQQQMMLMQQQQQAQQQQTDINKASVMSLYNQPT</sequence>
<keyword evidence="1" id="KW-0862">Zinc</keyword>
<dbReference type="SMART" id="SM00105">
    <property type="entry name" value="ArfGap"/>
    <property type="match status" value="1"/>
</dbReference>
<dbReference type="InterPro" id="IPR038508">
    <property type="entry name" value="ArfGAP_dom_sf"/>
</dbReference>
<organism evidence="4 5">
    <name type="scientific">[Candida] arabinofermentans NRRL YB-2248</name>
    <dbReference type="NCBI Taxonomy" id="983967"/>
    <lineage>
        <taxon>Eukaryota</taxon>
        <taxon>Fungi</taxon>
        <taxon>Dikarya</taxon>
        <taxon>Ascomycota</taxon>
        <taxon>Saccharomycotina</taxon>
        <taxon>Pichiomycetes</taxon>
        <taxon>Pichiales</taxon>
        <taxon>Pichiaceae</taxon>
        <taxon>Ogataea</taxon>
        <taxon>Ogataea/Candida clade</taxon>
    </lineage>
</organism>
<dbReference type="PANTHER" id="PTHR45705:SF9">
    <property type="entry name" value="PROTEIN GTS1"/>
    <property type="match status" value="1"/>
</dbReference>
<evidence type="ECO:0000313" key="4">
    <source>
        <dbReference type="EMBL" id="ODV84430.1"/>
    </source>
</evidence>
<keyword evidence="5" id="KW-1185">Reference proteome</keyword>
<gene>
    <name evidence="4" type="ORF">CANARDRAFT_186856</name>
</gene>
<dbReference type="SUPFAM" id="SSF57863">
    <property type="entry name" value="ArfGap/RecO-like zinc finger"/>
    <property type="match status" value="1"/>
</dbReference>
<name>A0A1E4SY53_9ASCO</name>
<dbReference type="STRING" id="983967.A0A1E4SY53"/>
<dbReference type="GO" id="GO:0008270">
    <property type="term" value="F:zinc ion binding"/>
    <property type="evidence" value="ECO:0007669"/>
    <property type="project" value="UniProtKB-KW"/>
</dbReference>
<feature type="non-terminal residue" evidence="4">
    <location>
        <position position="327"/>
    </location>
</feature>
<feature type="non-terminal residue" evidence="4">
    <location>
        <position position="1"/>
    </location>
</feature>
<dbReference type="InterPro" id="IPR037278">
    <property type="entry name" value="ARFGAP/RecO"/>
</dbReference>
<dbReference type="Pfam" id="PF01412">
    <property type="entry name" value="ArfGap"/>
    <property type="match status" value="1"/>
</dbReference>
<dbReference type="GO" id="GO:0005737">
    <property type="term" value="C:cytoplasm"/>
    <property type="evidence" value="ECO:0007669"/>
    <property type="project" value="TreeGrafter"/>
</dbReference>
<dbReference type="Gene3D" id="1.10.220.150">
    <property type="entry name" value="Arf GTPase activating protein"/>
    <property type="match status" value="1"/>
</dbReference>
<dbReference type="GO" id="GO:0005096">
    <property type="term" value="F:GTPase activator activity"/>
    <property type="evidence" value="ECO:0007669"/>
    <property type="project" value="InterPro"/>
</dbReference>
<protein>
    <recommendedName>
        <fullName evidence="3">Arf-GAP domain-containing protein</fullName>
    </recommendedName>
</protein>
<dbReference type="InterPro" id="IPR051718">
    <property type="entry name" value="ARF_GTPase-activating"/>
</dbReference>
<dbReference type="OrthoDB" id="10266696at2759"/>